<gene>
    <name evidence="8" type="ORF">K6T50_02270</name>
</gene>
<feature type="compositionally biased region" description="Acidic residues" evidence="6">
    <location>
        <begin position="230"/>
        <end position="253"/>
    </location>
</feature>
<feature type="compositionally biased region" description="Acidic residues" evidence="6">
    <location>
        <begin position="210"/>
        <end position="222"/>
    </location>
</feature>
<evidence type="ECO:0000256" key="1">
    <source>
        <dbReference type="ARBA" id="ARBA00022491"/>
    </source>
</evidence>
<dbReference type="EMBL" id="CP081958">
    <property type="protein sequence ID" value="QZP38013.1"/>
    <property type="molecule type" value="Genomic_DNA"/>
</dbReference>
<dbReference type="InterPro" id="IPR036271">
    <property type="entry name" value="Tet_transcr_reg_TetR-rel_C_sf"/>
</dbReference>
<feature type="region of interest" description="Disordered" evidence="6">
    <location>
        <begin position="198"/>
        <end position="253"/>
    </location>
</feature>
<dbReference type="Proteomes" id="UP000826254">
    <property type="component" value="Chromosome"/>
</dbReference>
<keyword evidence="2" id="KW-0805">Transcription regulation</keyword>
<reference evidence="8 9" key="1">
    <citation type="journal article" date="2021" name="Int. J. Syst. Evol. Microbiol.">
        <title>Halobaculum halophilum sp. nov. and Halobaculum salinum sp. nov., isolated from salt lake and saline soil.</title>
        <authorList>
            <person name="Cui H.L."/>
            <person name="Shi X.W."/>
            <person name="Yin X.M."/>
            <person name="Yang X.Y."/>
            <person name="Hou J."/>
            <person name="Zhu L."/>
        </authorList>
    </citation>
    <scope>NUCLEOTIDE SEQUENCE [LARGE SCALE GENOMIC DNA]</scope>
    <source>
        <strain evidence="8 9">NBRC 109044</strain>
    </source>
</reference>
<dbReference type="PANTHER" id="PTHR30055">
    <property type="entry name" value="HTH-TYPE TRANSCRIPTIONAL REGULATOR RUTR"/>
    <property type="match status" value="1"/>
</dbReference>
<name>A0A8T8WE33_9EURY</name>
<keyword evidence="9" id="KW-1185">Reference proteome</keyword>
<dbReference type="PANTHER" id="PTHR30055:SF234">
    <property type="entry name" value="HTH-TYPE TRANSCRIPTIONAL REGULATOR BETI"/>
    <property type="match status" value="1"/>
</dbReference>
<dbReference type="GO" id="GO:0000976">
    <property type="term" value="F:transcription cis-regulatory region binding"/>
    <property type="evidence" value="ECO:0007669"/>
    <property type="project" value="TreeGrafter"/>
</dbReference>
<keyword evidence="4" id="KW-0804">Transcription</keyword>
<organism evidence="8 9">
    <name type="scientific">Halobaculum magnesiiphilum</name>
    <dbReference type="NCBI Taxonomy" id="1017351"/>
    <lineage>
        <taxon>Archaea</taxon>
        <taxon>Methanobacteriati</taxon>
        <taxon>Methanobacteriota</taxon>
        <taxon>Stenosarchaea group</taxon>
        <taxon>Halobacteria</taxon>
        <taxon>Halobacteriales</taxon>
        <taxon>Haloferacaceae</taxon>
        <taxon>Halobaculum</taxon>
    </lineage>
</organism>
<dbReference type="RefSeq" id="WP_222607818.1">
    <property type="nucleotide sequence ID" value="NZ_CP081958.1"/>
</dbReference>
<sequence>MSQEQDTQTEFMEATYRALCRHGYADLTMQDIADETDKSKAALHYHFDGKDDLFREFLAYLHEGFAEKIADHPDGSPVTKLVALVRRVLDPVDDESDQQFNTAFMEIKAQAPYRDGYREILRRFDADLRAEIAGLVRAAIDAGQYDEETDPEEVAEHVLTYIHGTWTRAAAIGADVVTMREHLIDDLLDMLVEDATVPVSAESPDAPALADDDDDALDEDATDGTAAGDADIDDGADADADDDADDSDEVSRE</sequence>
<dbReference type="KEGG" id="hmp:K6T50_02270"/>
<protein>
    <submittedName>
        <fullName evidence="8">TetR/AcrR family transcriptional regulator</fullName>
    </submittedName>
</protein>
<evidence type="ECO:0000256" key="3">
    <source>
        <dbReference type="ARBA" id="ARBA00023125"/>
    </source>
</evidence>
<dbReference type="InterPro" id="IPR001647">
    <property type="entry name" value="HTH_TetR"/>
</dbReference>
<dbReference type="InterPro" id="IPR009057">
    <property type="entry name" value="Homeodomain-like_sf"/>
</dbReference>
<dbReference type="GeneID" id="67176930"/>
<evidence type="ECO:0000313" key="9">
    <source>
        <dbReference type="Proteomes" id="UP000826254"/>
    </source>
</evidence>
<evidence type="ECO:0000256" key="6">
    <source>
        <dbReference type="SAM" id="MobiDB-lite"/>
    </source>
</evidence>
<evidence type="ECO:0000256" key="2">
    <source>
        <dbReference type="ARBA" id="ARBA00023015"/>
    </source>
</evidence>
<dbReference type="PROSITE" id="PS50977">
    <property type="entry name" value="HTH_TETR_2"/>
    <property type="match status" value="1"/>
</dbReference>
<evidence type="ECO:0000256" key="5">
    <source>
        <dbReference type="PROSITE-ProRule" id="PRU00335"/>
    </source>
</evidence>
<accession>A0A8T8WE33</accession>
<keyword evidence="3 5" id="KW-0238">DNA-binding</keyword>
<dbReference type="AlphaFoldDB" id="A0A8T8WE33"/>
<dbReference type="InterPro" id="IPR039538">
    <property type="entry name" value="BetI_C"/>
</dbReference>
<keyword evidence="1" id="KW-0678">Repressor</keyword>
<evidence type="ECO:0000256" key="4">
    <source>
        <dbReference type="ARBA" id="ARBA00023163"/>
    </source>
</evidence>
<dbReference type="Pfam" id="PF00440">
    <property type="entry name" value="TetR_N"/>
    <property type="match status" value="1"/>
</dbReference>
<dbReference type="Gene3D" id="1.10.357.10">
    <property type="entry name" value="Tetracycline Repressor, domain 2"/>
    <property type="match status" value="1"/>
</dbReference>
<dbReference type="GO" id="GO:0003700">
    <property type="term" value="F:DNA-binding transcription factor activity"/>
    <property type="evidence" value="ECO:0007669"/>
    <property type="project" value="TreeGrafter"/>
</dbReference>
<evidence type="ECO:0000313" key="8">
    <source>
        <dbReference type="EMBL" id="QZP38013.1"/>
    </source>
</evidence>
<dbReference type="Pfam" id="PF13977">
    <property type="entry name" value="TetR_C_6"/>
    <property type="match status" value="1"/>
</dbReference>
<feature type="domain" description="HTH tetR-type" evidence="7">
    <location>
        <begin position="5"/>
        <end position="65"/>
    </location>
</feature>
<dbReference type="InterPro" id="IPR050109">
    <property type="entry name" value="HTH-type_TetR-like_transc_reg"/>
</dbReference>
<proteinExistence type="predicted"/>
<dbReference type="SUPFAM" id="SSF48498">
    <property type="entry name" value="Tetracyclin repressor-like, C-terminal domain"/>
    <property type="match status" value="1"/>
</dbReference>
<dbReference type="SUPFAM" id="SSF46689">
    <property type="entry name" value="Homeodomain-like"/>
    <property type="match status" value="1"/>
</dbReference>
<evidence type="ECO:0000259" key="7">
    <source>
        <dbReference type="PROSITE" id="PS50977"/>
    </source>
</evidence>
<feature type="DNA-binding region" description="H-T-H motif" evidence="5">
    <location>
        <begin position="28"/>
        <end position="47"/>
    </location>
</feature>